<dbReference type="PANTHER" id="PTHR24198:SF165">
    <property type="entry name" value="ANKYRIN REPEAT-CONTAINING PROTEIN-RELATED"/>
    <property type="match status" value="1"/>
</dbReference>
<dbReference type="OrthoDB" id="5401212at2759"/>
<sequence>MANQTPNPIQTAIPVNLERRIRELEYSSHAGPPDDLDDNRKRWLVVGICLHSILSPALRKYVDSVVTKLYNSLRLTDQIDIQTHTVHLQNYGAANIYLNYEAINNNKTTHGYRKNLCDYKVKNAVDFSKLFLQTHMAHYSAFDESCDSSALLGMIESIDNFPVNLQSAARNVRSAIRNPWAHCNFAEWNSVKYNFSLQQIEDFIYLLNINAVEESQFIREINKWRRNGTSFFQGTMIGLELVDDIRQQIQVLVEYAKVICKSADIEFLRVQTELREIGKTLSQNDYRISVLENTVATQGQTLLDYGSSYDVDKLEIERWKEISKDFIKTDIFTELLRFLEDNHCALLTGVSGMGKTLTAQNIALQLCHEKGYSIVPCSNVKDIKRRYKDNVRQVFFVDDLCGKYTANINEVENWKRIDISVKFILKKGKTKILATCRTEILKQENVKVAFKSFQEPFDLTLKYSAADKIKIAGKYLKADYKLLSDIVIKDGFSPLMCFLYSQHDSFDVNEFLNSPYETFSDEWDELKTIDKEKFCVLLLCVLYNGSINKDIFYEDSGKQEKRKLKDVFELCELGRDTSRSAIKNKIKACVDTYFIEINKEYKVIHDKMFDFLCCYFGKQLITPILKFGNNKLIGERVQLGSIQQPHREFTIVISSNNEGKYFDRLRTDLENGKIHCCLNNWQMKYMVYRQKFLDVFKYLSNDLKSNLINTQDDNGINSFIVSCLHGYEELVSHFISEGADVSARNGLFTPLTAACRDGHLKTVEILLDKGSTVNQTNIDGETPLYTDCSCGHYSLVTYLIERHADINKRNKYNSSCLIVASYGGHEDIVAKLILKDCDIDSYDILWKTAIFVACEEGYTNIVKLLIGKNADIFRVDTDGRTPLHAACCLDNDDIANILIRNDADVNMLDVDFETPLHKACRKGSARIIQILLDNGADIDKANRDGHTPAHLVKSGNKILDEHILKALQDDEPGPAVGTYLTKIKKDTIWKQEIASTSSSIRYEWTPLYEACGRGDKETVISLIRNRADVNMKTSSGEMPLVVACQQGHGVIIQILLDEKSDVNEALCCAVEKDYDRAAKILLFKGGDLSYKGVNEKSLMTLARERGSIKTIKILLKQGAKFKEIDANGKTLIYAVENKARFDLLQFISDKGLDLDIPDKDGNFPLFVSEDDTKTALISVFESGNKELSKLLVTYGYTENLSNFNDTMLYHACRLGLNEKVEMFLRNGSDIQKTYSYGYTPLILADIGGNDDLLEHLQRKECIYESIRNKVIVLNYKPGEVYVTLIGESIENVSKIQHLFPTETKRKVHHYECQKYQHLFKACMFGEGKAFSFLSLPLNCFFKPTEPFMSIWFTQTPLCLAISRGHTEVVKSLIKHGVNVNLTFEKPSFNEDDSLSTTIRYGYTPLFSACQRKYYEIVDMLLKKGANLNMALHDACREGYLDTVQFLLQKGAGVNSFGRYGQTALYAACIGGYYTIVKFLIEQGALIDMKVYRANMFDITCLHAAYQYGNFCIFQLLLNKGASVDTKDNFGRTLLHKASTEGKYEVVEILLEKEGDIDASDMNGVTPLIACLLQTEKASPRQTDFQYQMMPANHSLGEHYIYQMQKDYPEEPSDLEKKNLNVNHYKVVQKLIQNGVDINKADRKERTPLSIARQIGDIKLIDMLLMEKHPISQ</sequence>
<feature type="repeat" description="ANK" evidence="3">
    <location>
        <begin position="1430"/>
        <end position="1458"/>
    </location>
</feature>
<evidence type="ECO:0000256" key="3">
    <source>
        <dbReference type="PROSITE-ProRule" id="PRU00023"/>
    </source>
</evidence>
<dbReference type="InterPro" id="IPR002110">
    <property type="entry name" value="Ankyrin_rpt"/>
</dbReference>
<feature type="repeat" description="ANK" evidence="3">
    <location>
        <begin position="1400"/>
        <end position="1432"/>
    </location>
</feature>
<evidence type="ECO:0000313" key="6">
    <source>
        <dbReference type="Proteomes" id="UP000507470"/>
    </source>
</evidence>
<feature type="repeat" description="ANK" evidence="3">
    <location>
        <begin position="911"/>
        <end position="943"/>
    </location>
</feature>
<dbReference type="Proteomes" id="UP000507470">
    <property type="component" value="Unassembled WGS sequence"/>
</dbReference>
<dbReference type="SUPFAM" id="SSF48403">
    <property type="entry name" value="Ankyrin repeat"/>
    <property type="match status" value="3"/>
</dbReference>
<dbReference type="EMBL" id="CACVKT020007786">
    <property type="protein sequence ID" value="CAC5410669.1"/>
    <property type="molecule type" value="Genomic_DNA"/>
</dbReference>
<dbReference type="Pfam" id="PF12796">
    <property type="entry name" value="Ank_2"/>
    <property type="match status" value="6"/>
</dbReference>
<evidence type="ECO:0000313" key="5">
    <source>
        <dbReference type="EMBL" id="CAC5410669.1"/>
    </source>
</evidence>
<feature type="repeat" description="ANK" evidence="3">
    <location>
        <begin position="878"/>
        <end position="910"/>
    </location>
</feature>
<feature type="repeat" description="ANK" evidence="3">
    <location>
        <begin position="1529"/>
        <end position="1561"/>
    </location>
</feature>
<proteinExistence type="predicted"/>
<dbReference type="SUPFAM" id="SSF52540">
    <property type="entry name" value="P-loop containing nucleoside triphosphate hydrolases"/>
    <property type="match status" value="1"/>
</dbReference>
<feature type="repeat" description="ANK" evidence="3">
    <location>
        <begin position="746"/>
        <end position="778"/>
    </location>
</feature>
<feature type="domain" description="Novel STAND NTPase 3" evidence="4">
    <location>
        <begin position="326"/>
        <end position="477"/>
    </location>
</feature>
<reference evidence="5 6" key="1">
    <citation type="submission" date="2020-06" db="EMBL/GenBank/DDBJ databases">
        <authorList>
            <person name="Li R."/>
            <person name="Bekaert M."/>
        </authorList>
    </citation>
    <scope>NUCLEOTIDE SEQUENCE [LARGE SCALE GENOMIC DNA]</scope>
    <source>
        <strain evidence="6">wild</strain>
    </source>
</reference>
<gene>
    <name evidence="5" type="ORF">MCOR_43838</name>
</gene>
<feature type="repeat" description="ANK" evidence="3">
    <location>
        <begin position="1352"/>
        <end position="1384"/>
    </location>
</feature>
<keyword evidence="2 3" id="KW-0040">ANK repeat</keyword>
<accession>A0A6J8DRD8</accession>
<protein>
    <recommendedName>
        <fullName evidence="4">Novel STAND NTPase 3 domain-containing protein</fullName>
    </recommendedName>
</protein>
<evidence type="ECO:0000256" key="1">
    <source>
        <dbReference type="ARBA" id="ARBA00022737"/>
    </source>
</evidence>
<dbReference type="PROSITE" id="PS50088">
    <property type="entry name" value="ANK_REPEAT"/>
    <property type="match status" value="11"/>
</dbReference>
<dbReference type="InterPro" id="IPR049050">
    <property type="entry name" value="nSTAND3"/>
</dbReference>
<organism evidence="5 6">
    <name type="scientific">Mytilus coruscus</name>
    <name type="common">Sea mussel</name>
    <dbReference type="NCBI Taxonomy" id="42192"/>
    <lineage>
        <taxon>Eukaryota</taxon>
        <taxon>Metazoa</taxon>
        <taxon>Spiralia</taxon>
        <taxon>Lophotrochozoa</taxon>
        <taxon>Mollusca</taxon>
        <taxon>Bivalvia</taxon>
        <taxon>Autobranchia</taxon>
        <taxon>Pteriomorphia</taxon>
        <taxon>Mytilida</taxon>
        <taxon>Mytiloidea</taxon>
        <taxon>Mytilidae</taxon>
        <taxon>Mytilinae</taxon>
        <taxon>Mytilus</taxon>
    </lineage>
</organism>
<evidence type="ECO:0000256" key="2">
    <source>
        <dbReference type="ARBA" id="ARBA00023043"/>
    </source>
</evidence>
<name>A0A6J8DRD8_MYTCO</name>
<feature type="repeat" description="ANK" evidence="3">
    <location>
        <begin position="1002"/>
        <end position="1034"/>
    </location>
</feature>
<dbReference type="InterPro" id="IPR036770">
    <property type="entry name" value="Ankyrin_rpt-contain_sf"/>
</dbReference>
<dbReference type="InterPro" id="IPR027417">
    <property type="entry name" value="P-loop_NTPase"/>
</dbReference>
<keyword evidence="6" id="KW-1185">Reference proteome</keyword>
<feature type="repeat" description="ANK" evidence="3">
    <location>
        <begin position="779"/>
        <end position="811"/>
    </location>
</feature>
<dbReference type="PROSITE" id="PS50297">
    <property type="entry name" value="ANK_REP_REGION"/>
    <property type="match status" value="10"/>
</dbReference>
<evidence type="ECO:0000259" key="4">
    <source>
        <dbReference type="Pfam" id="PF20720"/>
    </source>
</evidence>
<feature type="repeat" description="ANK" evidence="3">
    <location>
        <begin position="1496"/>
        <end position="1528"/>
    </location>
</feature>
<dbReference type="PANTHER" id="PTHR24198">
    <property type="entry name" value="ANKYRIN REPEAT AND PROTEIN KINASE DOMAIN-CONTAINING PROTEIN"/>
    <property type="match status" value="1"/>
</dbReference>
<dbReference type="Pfam" id="PF20720">
    <property type="entry name" value="nSTAND3"/>
    <property type="match status" value="1"/>
</dbReference>
<dbReference type="Gene3D" id="1.25.40.20">
    <property type="entry name" value="Ankyrin repeat-containing domain"/>
    <property type="match status" value="7"/>
</dbReference>
<dbReference type="Pfam" id="PF00023">
    <property type="entry name" value="Ank"/>
    <property type="match status" value="2"/>
</dbReference>
<feature type="repeat" description="ANK" evidence="3">
    <location>
        <begin position="1459"/>
        <end position="1491"/>
    </location>
</feature>
<keyword evidence="1" id="KW-0677">Repeat</keyword>
<dbReference type="SMART" id="SM00248">
    <property type="entry name" value="ANK"/>
    <property type="match status" value="23"/>
</dbReference>